<evidence type="ECO:0000256" key="4">
    <source>
        <dbReference type="ARBA" id="ARBA00023136"/>
    </source>
</evidence>
<reference evidence="6 7" key="1">
    <citation type="submission" date="2020-03" db="EMBL/GenBank/DDBJ databases">
        <title>Genomic Encyclopedia of Type Strains, Phase IV (KMG-IV): sequencing the most valuable type-strain genomes for metagenomic binning, comparative biology and taxonomic classification.</title>
        <authorList>
            <person name="Goeker M."/>
        </authorList>
    </citation>
    <scope>NUCLEOTIDE SEQUENCE [LARGE SCALE GENOMIC DNA]</scope>
    <source>
        <strain evidence="6 7">DSM 19867</strain>
    </source>
</reference>
<sequence>MHIELLVGSAAALMSTVSFVPQAIKVIRLKQTQDISLWMYVLTVCGFALWTSYGLMTTQWALIASNTICLFLSGFILAAKLLPAVARPFAKQPPPTSSIGKSADE</sequence>
<keyword evidence="3 5" id="KW-1133">Transmembrane helix</keyword>
<comment type="caution">
    <text evidence="6">The sequence shown here is derived from an EMBL/GenBank/DDBJ whole genome shotgun (WGS) entry which is preliminary data.</text>
</comment>
<evidence type="ECO:0000313" key="6">
    <source>
        <dbReference type="EMBL" id="NIK87159.1"/>
    </source>
</evidence>
<keyword evidence="4 5" id="KW-0472">Membrane</keyword>
<dbReference type="GO" id="GO:0051119">
    <property type="term" value="F:sugar transmembrane transporter activity"/>
    <property type="evidence" value="ECO:0007669"/>
    <property type="project" value="InterPro"/>
</dbReference>
<comment type="subcellular location">
    <subcellularLocation>
        <location evidence="1">Membrane</location>
        <topology evidence="1">Multi-pass membrane protein</topology>
    </subcellularLocation>
</comment>
<name>A0A846MVA6_9PROT</name>
<dbReference type="InterPro" id="IPR047662">
    <property type="entry name" value="SemiSWEET"/>
</dbReference>
<keyword evidence="7" id="KW-1185">Reference proteome</keyword>
<evidence type="ECO:0000256" key="5">
    <source>
        <dbReference type="SAM" id="Phobius"/>
    </source>
</evidence>
<evidence type="ECO:0000256" key="3">
    <source>
        <dbReference type="ARBA" id="ARBA00022989"/>
    </source>
</evidence>
<dbReference type="RefSeq" id="WP_167080504.1">
    <property type="nucleotide sequence ID" value="NZ_BAAADC010000001.1"/>
</dbReference>
<dbReference type="Gene3D" id="1.20.1280.290">
    <property type="match status" value="1"/>
</dbReference>
<dbReference type="Pfam" id="PF04193">
    <property type="entry name" value="PQ-loop"/>
    <property type="match status" value="1"/>
</dbReference>
<evidence type="ECO:0000256" key="1">
    <source>
        <dbReference type="ARBA" id="ARBA00004141"/>
    </source>
</evidence>
<dbReference type="Proteomes" id="UP000570514">
    <property type="component" value="Unassembled WGS sequence"/>
</dbReference>
<feature type="transmembrane region" description="Helical" evidence="5">
    <location>
        <begin position="6"/>
        <end position="24"/>
    </location>
</feature>
<dbReference type="GO" id="GO:0016020">
    <property type="term" value="C:membrane"/>
    <property type="evidence" value="ECO:0007669"/>
    <property type="project" value="UniProtKB-SubCell"/>
</dbReference>
<dbReference type="AlphaFoldDB" id="A0A846MVA6"/>
<feature type="transmembrane region" description="Helical" evidence="5">
    <location>
        <begin position="59"/>
        <end position="82"/>
    </location>
</feature>
<proteinExistence type="predicted"/>
<keyword evidence="2 5" id="KW-0812">Transmembrane</keyword>
<dbReference type="EMBL" id="JAASRM010000001">
    <property type="protein sequence ID" value="NIK87159.1"/>
    <property type="molecule type" value="Genomic_DNA"/>
</dbReference>
<evidence type="ECO:0000256" key="2">
    <source>
        <dbReference type="ARBA" id="ARBA00022692"/>
    </source>
</evidence>
<dbReference type="NCBIfam" id="NF037968">
    <property type="entry name" value="SemiSWEET_2"/>
    <property type="match status" value="1"/>
</dbReference>
<gene>
    <name evidence="6" type="ORF">FHS83_000477</name>
</gene>
<dbReference type="InterPro" id="IPR006603">
    <property type="entry name" value="PQ-loop_rpt"/>
</dbReference>
<evidence type="ECO:0000313" key="7">
    <source>
        <dbReference type="Proteomes" id="UP000570514"/>
    </source>
</evidence>
<protein>
    <submittedName>
        <fullName evidence="6">MtN3 and saliva related transmembrane protein</fullName>
    </submittedName>
</protein>
<feature type="transmembrane region" description="Helical" evidence="5">
    <location>
        <begin position="36"/>
        <end position="53"/>
    </location>
</feature>
<accession>A0A846MVA6</accession>
<organism evidence="6 7">
    <name type="scientific">Rhizomicrobium palustre</name>
    <dbReference type="NCBI Taxonomy" id="189966"/>
    <lineage>
        <taxon>Bacteria</taxon>
        <taxon>Pseudomonadati</taxon>
        <taxon>Pseudomonadota</taxon>
        <taxon>Alphaproteobacteria</taxon>
        <taxon>Micropepsales</taxon>
        <taxon>Micropepsaceae</taxon>
        <taxon>Rhizomicrobium</taxon>
    </lineage>
</organism>